<name>H8L6T0_FRAAD</name>
<dbReference type="InterPro" id="IPR011009">
    <property type="entry name" value="Kinase-like_dom_sf"/>
</dbReference>
<dbReference type="PANTHER" id="PTHR39441:SF1">
    <property type="entry name" value="DUF2252 DOMAIN-CONTAINING PROTEIN"/>
    <property type="match status" value="1"/>
</dbReference>
<dbReference type="SUPFAM" id="SSF56112">
    <property type="entry name" value="Protein kinase-like (PK-like)"/>
    <property type="match status" value="1"/>
</dbReference>
<dbReference type="STRING" id="767434.Fraau_1599"/>
<dbReference type="HOGENOM" id="CLU_698041_0_0_6"/>
<organism evidence="1 2">
    <name type="scientific">Frateuria aurantia (strain ATCC 33424 / DSM 6220 / KCTC 2777 / LMG 1558 / NBRC 3245 / NCIMB 13370)</name>
    <name type="common">Acetobacter aurantius</name>
    <dbReference type="NCBI Taxonomy" id="767434"/>
    <lineage>
        <taxon>Bacteria</taxon>
        <taxon>Pseudomonadati</taxon>
        <taxon>Pseudomonadota</taxon>
        <taxon>Gammaproteobacteria</taxon>
        <taxon>Lysobacterales</taxon>
        <taxon>Rhodanobacteraceae</taxon>
        <taxon>Frateuria</taxon>
    </lineage>
</organism>
<evidence type="ECO:0000313" key="1">
    <source>
        <dbReference type="EMBL" id="AFC86016.1"/>
    </source>
</evidence>
<dbReference type="PANTHER" id="PTHR39441">
    <property type="entry name" value="DUF2252 DOMAIN-CONTAINING PROTEIN"/>
    <property type="match status" value="1"/>
</dbReference>
<dbReference type="RefSeq" id="WP_014403021.1">
    <property type="nucleotide sequence ID" value="NC_017033.1"/>
</dbReference>
<keyword evidence="2" id="KW-1185">Reference proteome</keyword>
<accession>H8L6T0</accession>
<reference evidence="1" key="1">
    <citation type="submission" date="2012-02" db="EMBL/GenBank/DDBJ databases">
        <title>The complete genome of Frateuria aurantia DSM 6220.</title>
        <authorList>
            <consortium name="US DOE Joint Genome Institute (JGI-PGF)"/>
            <person name="Lucas S."/>
            <person name="Copeland A."/>
            <person name="Lapidus A."/>
            <person name="Glavina del Rio T."/>
            <person name="Dalin E."/>
            <person name="Tice H."/>
            <person name="Bruce D."/>
            <person name="Goodwin L."/>
            <person name="Pitluck S."/>
            <person name="Peters L."/>
            <person name="Ovchinnikova G."/>
            <person name="Teshima H."/>
            <person name="Kyrpides N."/>
            <person name="Mavromatis K."/>
            <person name="Ivanova N."/>
            <person name="Brettin T."/>
            <person name="Detter J.C."/>
            <person name="Han C."/>
            <person name="Larimer F."/>
            <person name="Land M."/>
            <person name="Hauser L."/>
            <person name="Markowitz V."/>
            <person name="Cheng J.-F."/>
            <person name="Hugenholtz P."/>
            <person name="Woyke T."/>
            <person name="Wu D."/>
            <person name="Brambilla E."/>
            <person name="Klenk H.-P."/>
            <person name="Eisen J.A."/>
        </authorList>
    </citation>
    <scope>NUCLEOTIDE SEQUENCE</scope>
    <source>
        <strain evidence="1">DSM 6220</strain>
    </source>
</reference>
<protein>
    <recommendedName>
        <fullName evidence="3">DUF2252 domain-containing protein</fullName>
    </recommendedName>
</protein>
<dbReference type="OrthoDB" id="1491115at2"/>
<evidence type="ECO:0000313" key="2">
    <source>
        <dbReference type="Proteomes" id="UP000005234"/>
    </source>
</evidence>
<dbReference type="eggNOG" id="COG4320">
    <property type="taxonomic scope" value="Bacteria"/>
</dbReference>
<dbReference type="AlphaFoldDB" id="H8L6T0"/>
<proteinExistence type="predicted"/>
<gene>
    <name evidence="1" type="ordered locus">Fraau_1599</name>
</gene>
<dbReference type="KEGG" id="fau:Fraau_1599"/>
<dbReference type="InterPro" id="IPR018721">
    <property type="entry name" value="DUF2252"/>
</dbReference>
<sequence length="401" mass="44602">MSKSFPKLGQRGPLLTQKRQMKMARSAHAYVRGKTSRFYEWLGQADASLPHGPPVWICGDCHVSNIGPVANADGDVEVQIRDLDQTVIGNPAHDIVRLGLSLAMAARGSDLSGIVTAKMMEELIEGYEQALIGKPGSGRTIRQRPESIHLMVRKAIRRKWKHLAAERIEGIEPNIPLSRKYWPISADERRELKSLVASEAVRVLATALSRRDSKDQVRLLDAAYWVKGCSSLGLLRYAVLVQVGKDKDPESSLCLLDIKEASRSVAPRDSGAVMPKDNGERVVSGALHLSPHLGERMLAARFMGKAVFLRELLPQDLKIDIDHLSQSEAMDVAGYLGNVVGRAHGAQMSPEQREQWLKELGRNRSRTIDTPSWLWRSVVQLVQDHEGGYLEHCRRFAHVTA</sequence>
<dbReference type="Pfam" id="PF10009">
    <property type="entry name" value="DUF2252"/>
    <property type="match status" value="1"/>
</dbReference>
<dbReference type="EMBL" id="CP003350">
    <property type="protein sequence ID" value="AFC86016.1"/>
    <property type="molecule type" value="Genomic_DNA"/>
</dbReference>
<evidence type="ECO:0008006" key="3">
    <source>
        <dbReference type="Google" id="ProtNLM"/>
    </source>
</evidence>
<dbReference type="Proteomes" id="UP000005234">
    <property type="component" value="Chromosome"/>
</dbReference>